<organism evidence="2 3">
    <name type="scientific">Diplocarpon coronariae</name>
    <dbReference type="NCBI Taxonomy" id="2795749"/>
    <lineage>
        <taxon>Eukaryota</taxon>
        <taxon>Fungi</taxon>
        <taxon>Dikarya</taxon>
        <taxon>Ascomycota</taxon>
        <taxon>Pezizomycotina</taxon>
        <taxon>Leotiomycetes</taxon>
        <taxon>Helotiales</taxon>
        <taxon>Drepanopezizaceae</taxon>
        <taxon>Diplocarpon</taxon>
    </lineage>
</organism>
<accession>A0A218Z3N0</accession>
<evidence type="ECO:0000313" key="2">
    <source>
        <dbReference type="EMBL" id="OWP02113.1"/>
    </source>
</evidence>
<evidence type="ECO:0000313" key="3">
    <source>
        <dbReference type="Proteomes" id="UP000242519"/>
    </source>
</evidence>
<keyword evidence="3" id="KW-1185">Reference proteome</keyword>
<dbReference type="OrthoDB" id="3556697at2759"/>
<feature type="compositionally biased region" description="Polar residues" evidence="1">
    <location>
        <begin position="1034"/>
        <end position="1047"/>
    </location>
</feature>
<proteinExistence type="predicted"/>
<dbReference type="AlphaFoldDB" id="A0A218Z3N0"/>
<feature type="compositionally biased region" description="Polar residues" evidence="1">
    <location>
        <begin position="944"/>
        <end position="959"/>
    </location>
</feature>
<feature type="region of interest" description="Disordered" evidence="1">
    <location>
        <begin position="678"/>
        <end position="700"/>
    </location>
</feature>
<feature type="region of interest" description="Disordered" evidence="1">
    <location>
        <begin position="390"/>
        <end position="419"/>
    </location>
</feature>
<feature type="compositionally biased region" description="Basic and acidic residues" evidence="1">
    <location>
        <begin position="1049"/>
        <end position="1059"/>
    </location>
</feature>
<evidence type="ECO:0000256" key="1">
    <source>
        <dbReference type="SAM" id="MobiDB-lite"/>
    </source>
</evidence>
<feature type="compositionally biased region" description="Polar residues" evidence="1">
    <location>
        <begin position="1060"/>
        <end position="1081"/>
    </location>
</feature>
<feature type="region of interest" description="Disordered" evidence="1">
    <location>
        <begin position="939"/>
        <end position="1129"/>
    </location>
</feature>
<gene>
    <name evidence="2" type="ORF">B2J93_5223</name>
</gene>
<dbReference type="EMBL" id="MZNU01000248">
    <property type="protein sequence ID" value="OWP02113.1"/>
    <property type="molecule type" value="Genomic_DNA"/>
</dbReference>
<feature type="region of interest" description="Disordered" evidence="1">
    <location>
        <begin position="594"/>
        <end position="623"/>
    </location>
</feature>
<dbReference type="Proteomes" id="UP000242519">
    <property type="component" value="Unassembled WGS sequence"/>
</dbReference>
<dbReference type="InParanoid" id="A0A218Z3N0"/>
<feature type="compositionally biased region" description="Polar residues" evidence="1">
    <location>
        <begin position="1010"/>
        <end position="1026"/>
    </location>
</feature>
<comment type="caution">
    <text evidence="2">The sequence shown here is derived from an EMBL/GenBank/DDBJ whole genome shotgun (WGS) entry which is preliminary data.</text>
</comment>
<feature type="compositionally biased region" description="Polar residues" evidence="1">
    <location>
        <begin position="967"/>
        <end position="995"/>
    </location>
</feature>
<name>A0A218Z3N0_9HELO</name>
<protein>
    <submittedName>
        <fullName evidence="2">Uncharacterized protein</fullName>
    </submittedName>
</protein>
<feature type="region of interest" description="Disordered" evidence="1">
    <location>
        <begin position="749"/>
        <end position="775"/>
    </location>
</feature>
<feature type="compositionally biased region" description="Low complexity" evidence="1">
    <location>
        <begin position="996"/>
        <end position="1006"/>
    </location>
</feature>
<reference evidence="2 3" key="1">
    <citation type="submission" date="2017-04" db="EMBL/GenBank/DDBJ databases">
        <title>Draft genome sequence of Marssonina coronaria NL1: causal agent of apple blotch.</title>
        <authorList>
            <person name="Cheng Q."/>
        </authorList>
    </citation>
    <scope>NUCLEOTIDE SEQUENCE [LARGE SCALE GENOMIC DNA]</scope>
    <source>
        <strain evidence="2 3">NL1</strain>
    </source>
</reference>
<dbReference type="STRING" id="503106.A0A218Z3N0"/>
<sequence length="1129" mass="124898">MDSAQVVTHGEAAQLVIRATPPATISPQQSIYRLSAIFYSPDRTFIVPVVFTVINISTTLKSLIIRLQELLDQNMNLTHSSSKLLVQSLQMRFYHEGSLVNLPKIEGRVERSDPGSSFVVWNVCEGHGHDTNLLWSMLIRKLLVDQILRPKMTGKETVLKVGTVAKVTGSNERHDVVRYRHVFETLKGSWKMQSLMSIEMGMAARLSVTGIHVSTGPAMYQDTGYIFPHNQLRSAQTYQVTASAQAGHQFQYGNGPTGLSSQSALVQQAEESRRAVATKAKIEFQKVAEQCEIKQQKVHQSQQTGTPSLQQMRRELNINKDDFQHLSEHEEQRRTSSLWNELNGSKAELKRLHEQAGARVQTSQRVEGPCQVEIQRAFEHQNRDLVARGLDLNTPRGPRPPRPAQPSENFLSGRRESDLKDIRPQIKQRKSCIDVDESATREVGFADPSHSNEEQDEITIAESAQEAPTAIPVISLSAEISPLRAPVKRPLIAHLIHRLPLPAAAKVENSRAWDQRSSLDASLASFTPSHNPDLIATPDSRSNANAQDTVTKFATPWPQIQQTDIEQKMDDAQALLKSLGLADAATEIMASVHDEASKEKYKSKLGGKKPNEGSEWKQGGGYDKCRAMDPDANWSIYQRWGEEGKKDENRERVHQLLDLSHVPFHGPRVEVWREHEASGHDHDDGESLIEQTPVPSPVPHTEIDADELKDALDERCRNQPLPEHIQEYWAEQERVKGFEKLDDTQYFPRHQLAPEPRSPSPKLHTRKKGKMAGGDNVDVRSMFLKSVERRAQESAHPALSRPAGMFEGNSSGGTTFSREHAAADNMFTPTLITSFGQLAKSSVKSATPALGFYDLLDGIKNYKSGSSYDSYAMKHGSPGRTPETIAPQGDVGRGDEYAEYQQSQETGSSFPAHFNSGYQHEFASHEGFSNIGSSMMMGGGGGTYQNPSSSFGNFNTAHPQSHPGPSYSGNHDMQAQASYHSTEQYGDSQWTSMSTGAGPPQAQGAAYDSFGSQASYPSRNVSSTPVSHPDSRYSLPQQYLPTPTPASRHQPDARERHSEAQAQGYGQMQEQMQAPSSTYDATTFPPAANLANRRGAPINPRPRRPIPITAPPETLSANPPAFTLPSPSR</sequence>